<reference evidence="2 3" key="1">
    <citation type="submission" date="2016-04" db="EMBL/GenBank/DDBJ databases">
        <title>Genome analyses suggest a sexual origin of heterokaryosis in a supposedly ancient asexual fungus.</title>
        <authorList>
            <person name="Ropars J."/>
            <person name="Sedzielewska K."/>
            <person name="Noel J."/>
            <person name="Charron P."/>
            <person name="Farinelli L."/>
            <person name="Marton T."/>
            <person name="Kruger M."/>
            <person name="Pelin A."/>
            <person name="Brachmann A."/>
            <person name="Corradi N."/>
        </authorList>
    </citation>
    <scope>NUCLEOTIDE SEQUENCE [LARGE SCALE GENOMIC DNA]</scope>
    <source>
        <strain evidence="2 3">C2</strain>
    </source>
</reference>
<evidence type="ECO:0000313" key="3">
    <source>
        <dbReference type="Proteomes" id="UP000233469"/>
    </source>
</evidence>
<evidence type="ECO:0000256" key="1">
    <source>
        <dbReference type="SAM" id="MobiDB-lite"/>
    </source>
</evidence>
<dbReference type="InterPro" id="IPR032675">
    <property type="entry name" value="LRR_dom_sf"/>
</dbReference>
<dbReference type="SUPFAM" id="SSF52047">
    <property type="entry name" value="RNI-like"/>
    <property type="match status" value="1"/>
</dbReference>
<feature type="region of interest" description="Disordered" evidence="1">
    <location>
        <begin position="180"/>
        <end position="206"/>
    </location>
</feature>
<proteinExistence type="predicted"/>
<dbReference type="AlphaFoldDB" id="A0A2N1NMF4"/>
<dbReference type="Proteomes" id="UP000233469">
    <property type="component" value="Unassembled WGS sequence"/>
</dbReference>
<dbReference type="Gene3D" id="3.80.10.10">
    <property type="entry name" value="Ribonuclease Inhibitor"/>
    <property type="match status" value="1"/>
</dbReference>
<organism evidence="2 3">
    <name type="scientific">Rhizophagus irregularis</name>
    <dbReference type="NCBI Taxonomy" id="588596"/>
    <lineage>
        <taxon>Eukaryota</taxon>
        <taxon>Fungi</taxon>
        <taxon>Fungi incertae sedis</taxon>
        <taxon>Mucoromycota</taxon>
        <taxon>Glomeromycotina</taxon>
        <taxon>Glomeromycetes</taxon>
        <taxon>Glomerales</taxon>
        <taxon>Glomeraceae</taxon>
        <taxon>Rhizophagus</taxon>
    </lineage>
</organism>
<dbReference type="VEuPathDB" id="FungiDB:RhiirA1_425549"/>
<feature type="compositionally biased region" description="Acidic residues" evidence="1">
    <location>
        <begin position="181"/>
        <end position="206"/>
    </location>
</feature>
<name>A0A2N1NMF4_9GLOM</name>
<evidence type="ECO:0008006" key="4">
    <source>
        <dbReference type="Google" id="ProtNLM"/>
    </source>
</evidence>
<comment type="caution">
    <text evidence="2">The sequence shown here is derived from an EMBL/GenBank/DDBJ whole genome shotgun (WGS) entry which is preliminary data.</text>
</comment>
<dbReference type="EMBL" id="LLXL01000268">
    <property type="protein sequence ID" value="PKK75072.1"/>
    <property type="molecule type" value="Genomic_DNA"/>
</dbReference>
<reference evidence="2 3" key="2">
    <citation type="submission" date="2017-10" db="EMBL/GenBank/DDBJ databases">
        <title>Extensive intraspecific genome diversity in a model arbuscular mycorrhizal fungus.</title>
        <authorList>
            <person name="Chen E.C.H."/>
            <person name="Morin E."/>
            <person name="Baudet D."/>
            <person name="Noel J."/>
            <person name="Ndikumana S."/>
            <person name="Charron P."/>
            <person name="St-Onge C."/>
            <person name="Giorgi J."/>
            <person name="Grigoriev I.V."/>
            <person name="Roux C."/>
            <person name="Martin F.M."/>
            <person name="Corradi N."/>
        </authorList>
    </citation>
    <scope>NUCLEOTIDE SEQUENCE [LARGE SCALE GENOMIC DNA]</scope>
    <source>
        <strain evidence="2 3">C2</strain>
    </source>
</reference>
<accession>A0A2N1NMF4</accession>
<dbReference type="VEuPathDB" id="FungiDB:FUN_018698"/>
<dbReference type="VEuPathDB" id="FungiDB:RhiirFUN_015132"/>
<gene>
    <name evidence="2" type="ORF">RhiirC2_863452</name>
</gene>
<protein>
    <recommendedName>
        <fullName evidence="4">F-box domain-containing protein</fullName>
    </recommendedName>
</protein>
<evidence type="ECO:0000313" key="2">
    <source>
        <dbReference type="EMBL" id="PKK75072.1"/>
    </source>
</evidence>
<sequence length="635" mass="73464">MDQTISESSSKAVLDNTIPYLPTECLRYILSFIEDDDIQTLHSILLLNRTWCKNTVPILWKKPFTLSQSREQLSFEKIIPIYLSYLPDDFLDIPEMQNIKRCVYKRSTIFNYASYLKELDYKKLYETISEWVSVNKIFETKSEDIDIDLARLSFKESEVFIENVQELVDDNWGSRELDNSIIDDEQDDYDDDDDDDSEDVPIEYDDGDFDDYDQEDYYEEEMDGLWSDPEYYNDLESIEIPFDNSTESKKLMIAKKICLYLMNNCSNFEKLILDTRGWTRNLSIASRDYISLPCFPGATECLSNITEFVLNGEFDKGEIFNTMATYCKNIRSLVVWDTYRSASHSLAGLISAQNGLEIFTWCSGGEDSSPILWSFASQSENLICVQLMKAYTRDHEAFEALATCKNLERLKISECQLTSHHMRALENANFPRLKSIEINDIHTYEDDQDEEIDPPSLELASLIRNTSVHLQEIRLNLELHYYPGIIETIAINCPNLITFSGNVSSDDRFEELIKLLECCKKLENLVICGAYWSNLFHVDDMLPQIGTLIPESLKHLDLSRWAFSGGPLKNFLKDCNAKLKFMSLHCYFSSDEHRAAIDAYAKEKGIRVKDFHVDSHNHGYGMTVCYVTVTFDDII</sequence>
<dbReference type="OrthoDB" id="2431551at2759"/>